<keyword evidence="6 10" id="KW-0863">Zinc-finger</keyword>
<comment type="similarity">
    <text evidence="9">Belongs to the ZNF593/BUD20 C2H2-type zinc-finger protein family.</text>
</comment>
<evidence type="ECO:0000256" key="9">
    <source>
        <dbReference type="ARBA" id="ARBA00038064"/>
    </source>
</evidence>
<evidence type="ECO:0000313" key="12">
    <source>
        <dbReference type="EMBL" id="EEA07615.1"/>
    </source>
</evidence>
<proteinExistence type="inferred from homology"/>
<dbReference type="InterPro" id="IPR013087">
    <property type="entry name" value="Znf_C2H2_type"/>
</dbReference>
<dbReference type="SUPFAM" id="SSF57667">
    <property type="entry name" value="beta-beta-alpha zinc fingers"/>
    <property type="match status" value="1"/>
</dbReference>
<accession>B6AHC0</accession>
<organism evidence="12 13">
    <name type="scientific">Cryptosporidium muris (strain RN66)</name>
    <dbReference type="NCBI Taxonomy" id="441375"/>
    <lineage>
        <taxon>Eukaryota</taxon>
        <taxon>Sar</taxon>
        <taxon>Alveolata</taxon>
        <taxon>Apicomplexa</taxon>
        <taxon>Conoidasida</taxon>
        <taxon>Coccidia</taxon>
        <taxon>Eucoccidiorida</taxon>
        <taxon>Eimeriorina</taxon>
        <taxon>Cryptosporidiidae</taxon>
        <taxon>Cryptosporidium</taxon>
    </lineage>
</organism>
<dbReference type="RefSeq" id="XP_002141964.1">
    <property type="nucleotide sequence ID" value="XM_002141928.1"/>
</dbReference>
<dbReference type="GO" id="GO:0005634">
    <property type="term" value="C:nucleus"/>
    <property type="evidence" value="ECO:0007669"/>
    <property type="project" value="UniProtKB-SubCell"/>
</dbReference>
<dbReference type="PANTHER" id="PTHR46095:SF1">
    <property type="entry name" value="ZINC FINGER PROTEIN 593"/>
    <property type="match status" value="1"/>
</dbReference>
<dbReference type="GO" id="GO:0008270">
    <property type="term" value="F:zinc ion binding"/>
    <property type="evidence" value="ECO:0007669"/>
    <property type="project" value="UniProtKB-KW"/>
</dbReference>
<dbReference type="SMART" id="SM00451">
    <property type="entry name" value="ZnF_U1"/>
    <property type="match status" value="1"/>
</dbReference>
<keyword evidence="13" id="KW-1185">Reference proteome</keyword>
<evidence type="ECO:0000259" key="11">
    <source>
        <dbReference type="PROSITE" id="PS50157"/>
    </source>
</evidence>
<evidence type="ECO:0000256" key="5">
    <source>
        <dbReference type="ARBA" id="ARBA00022723"/>
    </source>
</evidence>
<evidence type="ECO:0000256" key="2">
    <source>
        <dbReference type="ARBA" id="ARBA00004496"/>
    </source>
</evidence>
<dbReference type="GO" id="GO:0003676">
    <property type="term" value="F:nucleic acid binding"/>
    <property type="evidence" value="ECO:0007669"/>
    <property type="project" value="InterPro"/>
</dbReference>
<protein>
    <recommendedName>
        <fullName evidence="11">C2H2-type domain-containing protein</fullName>
    </recommendedName>
</protein>
<name>B6AHC0_CRYMR</name>
<evidence type="ECO:0000256" key="7">
    <source>
        <dbReference type="ARBA" id="ARBA00022833"/>
    </source>
</evidence>
<dbReference type="PANTHER" id="PTHR46095">
    <property type="entry name" value="ZINC FINGER PROTEIN 593"/>
    <property type="match status" value="1"/>
</dbReference>
<evidence type="ECO:0000256" key="4">
    <source>
        <dbReference type="ARBA" id="ARBA00022517"/>
    </source>
</evidence>
<evidence type="ECO:0000313" key="13">
    <source>
        <dbReference type="Proteomes" id="UP000001460"/>
    </source>
</evidence>
<dbReference type="eggNOG" id="KOG3408">
    <property type="taxonomic scope" value="Eukaryota"/>
</dbReference>
<dbReference type="PROSITE" id="PS50157">
    <property type="entry name" value="ZINC_FINGER_C2H2_2"/>
    <property type="match status" value="1"/>
</dbReference>
<dbReference type="InterPro" id="IPR003604">
    <property type="entry name" value="Matrin/U1-like-C_Znf_C2H2"/>
</dbReference>
<keyword evidence="3" id="KW-0963">Cytoplasm</keyword>
<keyword evidence="4" id="KW-0690">Ribosome biogenesis</keyword>
<dbReference type="PROSITE" id="PS00028">
    <property type="entry name" value="ZINC_FINGER_C2H2_1"/>
    <property type="match status" value="1"/>
</dbReference>
<keyword evidence="7" id="KW-0862">Zinc</keyword>
<comment type="subcellular location">
    <subcellularLocation>
        <location evidence="2">Cytoplasm</location>
    </subcellularLocation>
    <subcellularLocation>
        <location evidence="1">Nucleus</location>
    </subcellularLocation>
</comment>
<dbReference type="InterPro" id="IPR036236">
    <property type="entry name" value="Znf_C2H2_sf"/>
</dbReference>
<reference evidence="12" key="1">
    <citation type="submission" date="2008-06" db="EMBL/GenBank/DDBJ databases">
        <authorList>
            <person name="Lorenzi H."/>
            <person name="Inman J."/>
            <person name="Miller J."/>
            <person name="Schobel S."/>
            <person name="Amedeo P."/>
            <person name="Caler E.V."/>
            <person name="da Silva J."/>
        </authorList>
    </citation>
    <scope>NUCLEOTIDE SEQUENCE [LARGE SCALE GENOMIC DNA]</scope>
    <source>
        <strain evidence="12">RN66</strain>
    </source>
</reference>
<keyword evidence="8" id="KW-0539">Nucleus</keyword>
<dbReference type="GO" id="GO:0005737">
    <property type="term" value="C:cytoplasm"/>
    <property type="evidence" value="ECO:0007669"/>
    <property type="project" value="UniProtKB-SubCell"/>
</dbReference>
<dbReference type="STRING" id="441375.B6AHC0"/>
<dbReference type="AlphaFoldDB" id="B6AHC0"/>
<dbReference type="OrthoDB" id="24683at2759"/>
<feature type="domain" description="C2H2-type" evidence="11">
    <location>
        <begin position="57"/>
        <end position="84"/>
    </location>
</feature>
<dbReference type="InterPro" id="IPR051879">
    <property type="entry name" value="C2H2-ZF_Maturation_Protein"/>
</dbReference>
<dbReference type="EMBL" id="DS989734">
    <property type="protein sequence ID" value="EEA07615.1"/>
    <property type="molecule type" value="Genomic_DNA"/>
</dbReference>
<dbReference type="Gene3D" id="3.30.160.60">
    <property type="entry name" value="Classic Zinc Finger"/>
    <property type="match status" value="1"/>
</dbReference>
<gene>
    <name evidence="12" type="ORF">CMU_005380</name>
</gene>
<dbReference type="VEuPathDB" id="CryptoDB:CMU_005380"/>
<sequence length="107" mass="12369">MGLGQKKSKSRGKVKNRAIRKVVKTKRRTKDFDTVKSDFIKGVDLLIDTDLPGKGQYYCISCARYFIDNNSLENHNKTKSHKRSLKRVITEEPWTEDNSLYAAEMTK</sequence>
<dbReference type="GO" id="GO:0042254">
    <property type="term" value="P:ribosome biogenesis"/>
    <property type="evidence" value="ECO:0007669"/>
    <property type="project" value="UniProtKB-KW"/>
</dbReference>
<evidence type="ECO:0000256" key="10">
    <source>
        <dbReference type="PROSITE-ProRule" id="PRU00042"/>
    </source>
</evidence>
<dbReference type="GeneID" id="6997163"/>
<dbReference type="Pfam" id="PF12171">
    <property type="entry name" value="zf-C2H2_jaz"/>
    <property type="match status" value="1"/>
</dbReference>
<keyword evidence="5" id="KW-0479">Metal-binding</keyword>
<evidence type="ECO:0000256" key="1">
    <source>
        <dbReference type="ARBA" id="ARBA00004123"/>
    </source>
</evidence>
<dbReference type="InterPro" id="IPR022755">
    <property type="entry name" value="Znf_C2H2_jaz"/>
</dbReference>
<dbReference type="OMA" id="GCGQFKC"/>
<dbReference type="Proteomes" id="UP000001460">
    <property type="component" value="Unassembled WGS sequence"/>
</dbReference>
<evidence type="ECO:0000256" key="6">
    <source>
        <dbReference type="ARBA" id="ARBA00022771"/>
    </source>
</evidence>
<evidence type="ECO:0000256" key="3">
    <source>
        <dbReference type="ARBA" id="ARBA00022490"/>
    </source>
</evidence>
<evidence type="ECO:0000256" key="8">
    <source>
        <dbReference type="ARBA" id="ARBA00023242"/>
    </source>
</evidence>